<evidence type="ECO:0000256" key="5">
    <source>
        <dbReference type="ARBA" id="ARBA00012029"/>
    </source>
</evidence>
<reference evidence="13" key="1">
    <citation type="journal article" date="2019" name="Int. J. Syst. Evol. Microbiol.">
        <title>The Global Catalogue of Microorganisms (GCM) 10K type strain sequencing project: providing services to taxonomists for standard genome sequencing and annotation.</title>
        <authorList>
            <consortium name="The Broad Institute Genomics Platform"/>
            <consortium name="The Broad Institute Genome Sequencing Center for Infectious Disease"/>
            <person name="Wu L."/>
            <person name="Ma J."/>
        </authorList>
    </citation>
    <scope>NUCLEOTIDE SEQUENCE [LARGE SCALE GENOMIC DNA]</scope>
    <source>
        <strain evidence="13">NBRC 111756</strain>
    </source>
</reference>
<keyword evidence="10" id="KW-0464">Manganese</keyword>
<dbReference type="Gene3D" id="3.40.1350.10">
    <property type="match status" value="1"/>
</dbReference>
<comment type="cofactor">
    <cofactor evidence="3">
        <name>Mg(2+)</name>
        <dbReference type="ChEBI" id="CHEBI:18420"/>
    </cofactor>
</comment>
<dbReference type="Proteomes" id="UP001596422">
    <property type="component" value="Unassembled WGS sequence"/>
</dbReference>
<evidence type="ECO:0000256" key="4">
    <source>
        <dbReference type="ARBA" id="ARBA00005533"/>
    </source>
</evidence>
<keyword evidence="13" id="KW-1185">Reference proteome</keyword>
<keyword evidence="6" id="KW-0540">Nuclease</keyword>
<evidence type="ECO:0000256" key="1">
    <source>
        <dbReference type="ARBA" id="ARBA00000983"/>
    </source>
</evidence>
<dbReference type="PANTHER" id="PTHR15749:SF4">
    <property type="entry name" value="FANCONI-ASSOCIATED NUCLEASE 1"/>
    <property type="match status" value="1"/>
</dbReference>
<evidence type="ECO:0000256" key="10">
    <source>
        <dbReference type="ARBA" id="ARBA00023211"/>
    </source>
</evidence>
<dbReference type="PANTHER" id="PTHR15749">
    <property type="entry name" value="FANCONI-ASSOCIATED NUCLEASE 1"/>
    <property type="match status" value="1"/>
</dbReference>
<keyword evidence="7" id="KW-0479">Metal-binding</keyword>
<keyword evidence="8" id="KW-0378">Hydrolase</keyword>
<keyword evidence="9" id="KW-0460">Magnesium</keyword>
<dbReference type="EMBL" id="JBHSWE010000001">
    <property type="protein sequence ID" value="MFC6671928.1"/>
    <property type="molecule type" value="Genomic_DNA"/>
</dbReference>
<dbReference type="Pfam" id="PF08774">
    <property type="entry name" value="VRR_NUC"/>
    <property type="match status" value="1"/>
</dbReference>
<accession>A0ABW2A3H7</accession>
<evidence type="ECO:0000259" key="11">
    <source>
        <dbReference type="SMART" id="SM00990"/>
    </source>
</evidence>
<comment type="catalytic activity">
    <reaction evidence="1">
        <text>Hydrolytically removes 5'-nucleotides successively from the 3'-hydroxy termini of 3'-hydroxy-terminated oligonucleotides.</text>
        <dbReference type="EC" id="3.1.4.1"/>
    </reaction>
</comment>
<evidence type="ECO:0000313" key="12">
    <source>
        <dbReference type="EMBL" id="MFC6671928.1"/>
    </source>
</evidence>
<organism evidence="12 13">
    <name type="scientific">Marinobacterium aestuariivivens</name>
    <dbReference type="NCBI Taxonomy" id="1698799"/>
    <lineage>
        <taxon>Bacteria</taxon>
        <taxon>Pseudomonadati</taxon>
        <taxon>Pseudomonadota</taxon>
        <taxon>Gammaproteobacteria</taxon>
        <taxon>Oceanospirillales</taxon>
        <taxon>Oceanospirillaceae</taxon>
        <taxon>Marinobacterium</taxon>
    </lineage>
</organism>
<evidence type="ECO:0000256" key="3">
    <source>
        <dbReference type="ARBA" id="ARBA00001946"/>
    </source>
</evidence>
<name>A0ABW2A3H7_9GAMM</name>
<comment type="similarity">
    <text evidence="4">Belongs to the FAN1 family.</text>
</comment>
<dbReference type="RefSeq" id="WP_379910405.1">
    <property type="nucleotide sequence ID" value="NZ_JBHSWE010000001.1"/>
</dbReference>
<evidence type="ECO:0000256" key="7">
    <source>
        <dbReference type="ARBA" id="ARBA00022723"/>
    </source>
</evidence>
<dbReference type="EC" id="3.1.4.1" evidence="5"/>
<protein>
    <recommendedName>
        <fullName evidence="5">phosphodiesterase I</fullName>
        <ecNumber evidence="5">3.1.4.1</ecNumber>
    </recommendedName>
</protein>
<sequence length="261" mass="30049">MERRGESEQAWPLLIEALSSPRNAAELQGFERLRQRLGKRLGQAVPPGPRAPAIPTFELLLPRPDQGSVEFAVAEYFASDEAPVHYVENLLFNGLLALLCWPAIYAPLPGAFFHPFQAAPADLYRSDFYQRRRALFEACLASLESGDYRDRILETWQLKQGISSPFLYWPLLTRELVGQALDCLEPLQLRACFERMLEDLREYRSGLPDLIQFWPDEQRCRLIEVKGPGDRLQDHQRRWLAFCIEQGLEVAVCHVQWQEAP</sequence>
<dbReference type="InterPro" id="IPR033315">
    <property type="entry name" value="Fan1-like"/>
</dbReference>
<evidence type="ECO:0000256" key="9">
    <source>
        <dbReference type="ARBA" id="ARBA00022842"/>
    </source>
</evidence>
<feature type="domain" description="VRR-NUC" evidence="11">
    <location>
        <begin position="143"/>
        <end position="257"/>
    </location>
</feature>
<proteinExistence type="inferred from homology"/>
<comment type="caution">
    <text evidence="12">The sequence shown here is derived from an EMBL/GenBank/DDBJ whole genome shotgun (WGS) entry which is preliminary data.</text>
</comment>
<gene>
    <name evidence="12" type="ORF">ACFQDL_19065</name>
</gene>
<evidence type="ECO:0000313" key="13">
    <source>
        <dbReference type="Proteomes" id="UP001596422"/>
    </source>
</evidence>
<evidence type="ECO:0000256" key="6">
    <source>
        <dbReference type="ARBA" id="ARBA00022722"/>
    </source>
</evidence>
<dbReference type="SMART" id="SM00990">
    <property type="entry name" value="VRR_NUC"/>
    <property type="match status" value="1"/>
</dbReference>
<comment type="cofactor">
    <cofactor evidence="2">
        <name>Mn(2+)</name>
        <dbReference type="ChEBI" id="CHEBI:29035"/>
    </cofactor>
</comment>
<dbReference type="InterPro" id="IPR014883">
    <property type="entry name" value="VRR_NUC"/>
</dbReference>
<evidence type="ECO:0000256" key="8">
    <source>
        <dbReference type="ARBA" id="ARBA00022801"/>
    </source>
</evidence>
<evidence type="ECO:0000256" key="2">
    <source>
        <dbReference type="ARBA" id="ARBA00001936"/>
    </source>
</evidence>
<dbReference type="InterPro" id="IPR011856">
    <property type="entry name" value="tRNA_endonuc-like_dom_sf"/>
</dbReference>